<keyword evidence="1" id="KW-0812">Transmembrane</keyword>
<keyword evidence="1" id="KW-0472">Membrane</keyword>
<sequence>MKETNTVTLRGELALLIAIIINSLGVVLMLRSGSGISAISSVPYAFTKVFPLLSLGTWTYLFQGFLVLSLMILRKKFMPSYLFSFVAGFFFGKMIDIHEPWVNALPLSLPLRLFISAPAI</sequence>
<feature type="transmembrane region" description="Helical" evidence="1">
    <location>
        <begin position="50"/>
        <end position="73"/>
    </location>
</feature>
<dbReference type="Pfam" id="PF19700">
    <property type="entry name" value="DUF6198"/>
    <property type="match status" value="1"/>
</dbReference>
<evidence type="ECO:0000256" key="1">
    <source>
        <dbReference type="SAM" id="Phobius"/>
    </source>
</evidence>
<dbReference type="InterPro" id="IPR038750">
    <property type="entry name" value="YczE/YyaS-like"/>
</dbReference>
<comment type="caution">
    <text evidence="2">The sequence shown here is derived from an EMBL/GenBank/DDBJ whole genome shotgun (WGS) entry which is preliminary data.</text>
</comment>
<organism evidence="2 3">
    <name type="scientific">Enterocloster alcoholdehydrogenati</name>
    <dbReference type="NCBI Taxonomy" id="2547410"/>
    <lineage>
        <taxon>Bacteria</taxon>
        <taxon>Bacillati</taxon>
        <taxon>Bacillota</taxon>
        <taxon>Clostridia</taxon>
        <taxon>Lachnospirales</taxon>
        <taxon>Lachnospiraceae</taxon>
        <taxon>Enterocloster</taxon>
    </lineage>
</organism>
<name>A0ABQ0AWJ8_9FIRM</name>
<keyword evidence="3" id="KW-1185">Reference proteome</keyword>
<dbReference type="EMBL" id="BAABXL010000001">
    <property type="protein sequence ID" value="GAA6268399.1"/>
    <property type="molecule type" value="Genomic_DNA"/>
</dbReference>
<dbReference type="Proteomes" id="UP001600894">
    <property type="component" value="Unassembled WGS sequence"/>
</dbReference>
<gene>
    <name evidence="2" type="ORF">F130042H8_14590</name>
</gene>
<feature type="transmembrane region" description="Helical" evidence="1">
    <location>
        <begin position="12"/>
        <end position="30"/>
    </location>
</feature>
<proteinExistence type="predicted"/>
<evidence type="ECO:0000313" key="3">
    <source>
        <dbReference type="Proteomes" id="UP001600894"/>
    </source>
</evidence>
<reference evidence="2 3" key="1">
    <citation type="submission" date="2024-04" db="EMBL/GenBank/DDBJ databases">
        <title>Defined microbial consortia suppress multidrug-resistant proinflammatory Enterobacteriaceae via ecological control.</title>
        <authorList>
            <person name="Furuichi M."/>
            <person name="Kawaguchi T."/>
            <person name="Pust M."/>
            <person name="Yasuma K."/>
            <person name="Plichta D."/>
            <person name="Hasegawa N."/>
            <person name="Ohya T."/>
            <person name="Bhattarai S."/>
            <person name="Sasajima S."/>
            <person name="Aoto Y."/>
            <person name="Tuganbaev T."/>
            <person name="Yaginuma M."/>
            <person name="Ueda M."/>
            <person name="Okahashi N."/>
            <person name="Amafuji K."/>
            <person name="Kiridooshi Y."/>
            <person name="Sugita K."/>
            <person name="Strazar M."/>
            <person name="Skelly A."/>
            <person name="Suda W."/>
            <person name="Hattori M."/>
            <person name="Nakamoto N."/>
            <person name="Caballero S."/>
            <person name="Norman J."/>
            <person name="Olle B."/>
            <person name="Tanoue T."/>
            <person name="Arita M."/>
            <person name="Bucci V."/>
            <person name="Atarashi K."/>
            <person name="Xavier R."/>
            <person name="Honda K."/>
        </authorList>
    </citation>
    <scope>NUCLEOTIDE SEQUENCE [LARGE SCALE GENOMIC DNA]</scope>
    <source>
        <strain evidence="3">f13</strain>
    </source>
</reference>
<keyword evidence="1" id="KW-1133">Transmembrane helix</keyword>
<accession>A0ABQ0AWJ8</accession>
<evidence type="ECO:0000313" key="2">
    <source>
        <dbReference type="EMBL" id="GAA6268399.1"/>
    </source>
</evidence>
<protein>
    <submittedName>
        <fullName evidence="2">Uncharacterized protein</fullName>
    </submittedName>
</protein>